<keyword evidence="3" id="KW-1185">Reference proteome</keyword>
<dbReference type="Proteomes" id="UP001063475">
    <property type="component" value="Unassembled WGS sequence"/>
</dbReference>
<dbReference type="EMBL" id="JAMSHA010000001">
    <property type="protein sequence ID" value="MCV2220651.1"/>
    <property type="molecule type" value="Genomic_DNA"/>
</dbReference>
<proteinExistence type="predicted"/>
<evidence type="ECO:0000256" key="1">
    <source>
        <dbReference type="SAM" id="MobiDB-lite"/>
    </source>
</evidence>
<organism evidence="2 3">
    <name type="scientific">Pseudomonas mercuritolerans</name>
    <dbReference type="NCBI Taxonomy" id="2951809"/>
    <lineage>
        <taxon>Bacteria</taxon>
        <taxon>Pseudomonadati</taxon>
        <taxon>Pseudomonadota</taxon>
        <taxon>Gammaproteobacteria</taxon>
        <taxon>Pseudomonadales</taxon>
        <taxon>Pseudomonadaceae</taxon>
        <taxon>Pseudomonas</taxon>
    </lineage>
</organism>
<protein>
    <recommendedName>
        <fullName evidence="4">DNA-binding protein</fullName>
    </recommendedName>
</protein>
<dbReference type="RefSeq" id="WP_263469717.1">
    <property type="nucleotide sequence ID" value="NZ_JAMSHA010000001.1"/>
</dbReference>
<evidence type="ECO:0000313" key="3">
    <source>
        <dbReference type="Proteomes" id="UP001063475"/>
    </source>
</evidence>
<evidence type="ECO:0000313" key="2">
    <source>
        <dbReference type="EMBL" id="MCV2220651.1"/>
    </source>
</evidence>
<feature type="region of interest" description="Disordered" evidence="1">
    <location>
        <begin position="185"/>
        <end position="213"/>
    </location>
</feature>
<gene>
    <name evidence="2" type="ORF">ND528_03610</name>
</gene>
<reference evidence="2" key="1">
    <citation type="submission" date="2022-06" db="EMBL/GenBank/DDBJ databases">
        <title>De novo draft assembly of the Pseudomonas mercurotoleraris sp. nov., isolated from the plants rhizosphere.</title>
        <authorList>
            <person name="Robas M."/>
            <person name="Gonzalez D."/>
            <person name="Fernandez V.M."/>
            <person name="Luna L."/>
            <person name="Provanza A."/>
            <person name="Jimenez P.A."/>
        </authorList>
    </citation>
    <scope>NUCLEOTIDE SEQUENCE</scope>
    <source>
        <strain evidence="2">SAICEUPSM</strain>
    </source>
</reference>
<comment type="caution">
    <text evidence="2">The sequence shown here is derived from an EMBL/GenBank/DDBJ whole genome shotgun (WGS) entry which is preliminary data.</text>
</comment>
<accession>A0ABT2XPL7</accession>
<name>A0ABT2XPL7_9PSED</name>
<sequence length="213" mass="23506">MNGTLSYFGPTHYRISEQCGEQSRVRARMSTALLCDDTRVDTHEINSLCCAAAGINAFPQAAIEASTPHQKLREAAPHSAALIAQKRSPAQLVEGYTQCDEVAELSLPTYHLDKIPEDKMAELVGTTRRALQGKRARGVIPKGVWNSIDSRIYYSLRRYEAWLESQWDCPPELNLLDSPSAFASPGTGNAVAKPSPIPKRRRGLRLPPTYALT</sequence>
<evidence type="ECO:0008006" key="4">
    <source>
        <dbReference type="Google" id="ProtNLM"/>
    </source>
</evidence>